<dbReference type="EMBL" id="KV453856">
    <property type="protein sequence ID" value="ODV84540.1"/>
    <property type="molecule type" value="Genomic_DNA"/>
</dbReference>
<gene>
    <name evidence="1" type="ORF">CANARDRAFT_29075</name>
</gene>
<dbReference type="OrthoDB" id="3997269at2759"/>
<dbReference type="AlphaFoldDB" id="A0A1E4SYI0"/>
<accession>A0A1E4SYI0</accession>
<evidence type="ECO:0000313" key="2">
    <source>
        <dbReference type="Proteomes" id="UP000094801"/>
    </source>
</evidence>
<evidence type="ECO:0000313" key="1">
    <source>
        <dbReference type="EMBL" id="ODV84540.1"/>
    </source>
</evidence>
<reference evidence="2" key="1">
    <citation type="submission" date="2016-04" db="EMBL/GenBank/DDBJ databases">
        <title>Comparative genomics of biotechnologically important yeasts.</title>
        <authorList>
            <consortium name="DOE Joint Genome Institute"/>
            <person name="Riley R."/>
            <person name="Haridas S."/>
            <person name="Wolfe K.H."/>
            <person name="Lopes M.R."/>
            <person name="Hittinger C.T."/>
            <person name="Goker M."/>
            <person name="Salamov A."/>
            <person name="Wisecaver J."/>
            <person name="Long T.M."/>
            <person name="Aerts A.L."/>
            <person name="Barry K."/>
            <person name="Choi C."/>
            <person name="Clum A."/>
            <person name="Coughlan A.Y."/>
            <person name="Deshpande S."/>
            <person name="Douglass A.P."/>
            <person name="Hanson S.J."/>
            <person name="Klenk H.-P."/>
            <person name="Labutti K."/>
            <person name="Lapidus A."/>
            <person name="Lindquist E."/>
            <person name="Lipzen A."/>
            <person name="Meier-Kolthoff J.P."/>
            <person name="Ohm R.A."/>
            <person name="Otillar R.P."/>
            <person name="Pangilinan J."/>
            <person name="Peng Y."/>
            <person name="Rokas A."/>
            <person name="Rosa C.A."/>
            <person name="Scheuner C."/>
            <person name="Sibirny A.A."/>
            <person name="Slot J.C."/>
            <person name="Stielow J.B."/>
            <person name="Sun H."/>
            <person name="Kurtzman C.P."/>
            <person name="Blackwell M."/>
            <person name="Grigoriev I.V."/>
            <person name="Jeffries T.W."/>
        </authorList>
    </citation>
    <scope>NUCLEOTIDE SEQUENCE [LARGE SCALE GENOMIC DNA]</scope>
    <source>
        <strain evidence="2">NRRL YB-2248</strain>
    </source>
</reference>
<proteinExistence type="predicted"/>
<protein>
    <submittedName>
        <fullName evidence="1">Uncharacterized protein</fullName>
    </submittedName>
</protein>
<keyword evidence="2" id="KW-1185">Reference proteome</keyword>
<organism evidence="1 2">
    <name type="scientific">[Candida] arabinofermentans NRRL YB-2248</name>
    <dbReference type="NCBI Taxonomy" id="983967"/>
    <lineage>
        <taxon>Eukaryota</taxon>
        <taxon>Fungi</taxon>
        <taxon>Dikarya</taxon>
        <taxon>Ascomycota</taxon>
        <taxon>Saccharomycotina</taxon>
        <taxon>Pichiomycetes</taxon>
        <taxon>Pichiales</taxon>
        <taxon>Pichiaceae</taxon>
        <taxon>Ogataea</taxon>
        <taxon>Ogataea/Candida clade</taxon>
    </lineage>
</organism>
<sequence>MIILSSRYRMLNSHELANSIIEQYLTTLWLPSIRSKSFTDLNYFRNIINLVNHHINEQLMEEYVIETKSNSFAYIFWEQHPLRSTIREYLESEILTSSDLSKYQILIIKLFNNPLISSSKKNSLELRSISTRLNLSTSSKVNHARFIGLIEVFLNNLRDSNKFNDVDEFCFESLIREFEDFKFNDRNVDDNGDQKRNHESHTHIFT</sequence>
<dbReference type="Proteomes" id="UP000094801">
    <property type="component" value="Unassembled WGS sequence"/>
</dbReference>
<name>A0A1E4SYI0_9ASCO</name>